<keyword evidence="1" id="KW-0732">Signal</keyword>
<accession>A0A975GRU1</accession>
<evidence type="ECO:0000256" key="1">
    <source>
        <dbReference type="SAM" id="SignalP"/>
    </source>
</evidence>
<dbReference type="PROSITE" id="PS51257">
    <property type="entry name" value="PROKAR_LIPOPROTEIN"/>
    <property type="match status" value="1"/>
</dbReference>
<dbReference type="KEGG" id="dmm:dnm_073060"/>
<feature type="signal peptide" evidence="1">
    <location>
        <begin position="1"/>
        <end position="23"/>
    </location>
</feature>
<proteinExistence type="predicted"/>
<organism evidence="2 3">
    <name type="scientific">Desulfonema magnum</name>
    <dbReference type="NCBI Taxonomy" id="45655"/>
    <lineage>
        <taxon>Bacteria</taxon>
        <taxon>Pseudomonadati</taxon>
        <taxon>Thermodesulfobacteriota</taxon>
        <taxon>Desulfobacteria</taxon>
        <taxon>Desulfobacterales</taxon>
        <taxon>Desulfococcaceae</taxon>
        <taxon>Desulfonema</taxon>
    </lineage>
</organism>
<dbReference type="AlphaFoldDB" id="A0A975GRU1"/>
<dbReference type="Proteomes" id="UP000663722">
    <property type="component" value="Chromosome"/>
</dbReference>
<dbReference type="EMBL" id="CP061800">
    <property type="protein sequence ID" value="QTA91242.1"/>
    <property type="molecule type" value="Genomic_DNA"/>
</dbReference>
<dbReference type="RefSeq" id="WP_207679101.1">
    <property type="nucleotide sequence ID" value="NZ_CP061800.1"/>
</dbReference>
<evidence type="ECO:0000313" key="3">
    <source>
        <dbReference type="Proteomes" id="UP000663722"/>
    </source>
</evidence>
<evidence type="ECO:0000313" key="2">
    <source>
        <dbReference type="EMBL" id="QTA91242.1"/>
    </source>
</evidence>
<keyword evidence="3" id="KW-1185">Reference proteome</keyword>
<evidence type="ECO:0008006" key="4">
    <source>
        <dbReference type="Google" id="ProtNLM"/>
    </source>
</evidence>
<sequence>MSKTLFRAALVLFIAGLLGCSGAENSDGSSKSTYSSCKIISSNALLNSDRQHDLQQCWDGVDFESRGDAMAWCEGKVNNYLSNTYLFGHSVTYAVESTNCP</sequence>
<protein>
    <recommendedName>
        <fullName evidence="4">Lipoprotein</fullName>
    </recommendedName>
</protein>
<reference evidence="2" key="1">
    <citation type="journal article" date="2021" name="Microb. Physiol.">
        <title>Proteogenomic Insights into the Physiology of Marine, Sulfate-Reducing, Filamentous Desulfonema limicola and Desulfonema magnum.</title>
        <authorList>
            <person name="Schnaars V."/>
            <person name="Wohlbrand L."/>
            <person name="Scheve S."/>
            <person name="Hinrichs C."/>
            <person name="Reinhardt R."/>
            <person name="Rabus R."/>
        </authorList>
    </citation>
    <scope>NUCLEOTIDE SEQUENCE</scope>
    <source>
        <strain evidence="2">4be13</strain>
    </source>
</reference>
<name>A0A975GRU1_9BACT</name>
<feature type="chain" id="PRO_5037352932" description="Lipoprotein" evidence="1">
    <location>
        <begin position="24"/>
        <end position="101"/>
    </location>
</feature>
<gene>
    <name evidence="2" type="ORF">dnm_073060</name>
</gene>